<reference evidence="3" key="1">
    <citation type="journal article" date="2019" name="Int. J. Syst. Evol. Microbiol.">
        <title>The Global Catalogue of Microorganisms (GCM) 10K type strain sequencing project: providing services to taxonomists for standard genome sequencing and annotation.</title>
        <authorList>
            <consortium name="The Broad Institute Genomics Platform"/>
            <consortium name="The Broad Institute Genome Sequencing Center for Infectious Disease"/>
            <person name="Wu L."/>
            <person name="Ma J."/>
        </authorList>
    </citation>
    <scope>NUCLEOTIDE SEQUENCE [LARGE SCALE GENOMIC DNA]</scope>
    <source>
        <strain evidence="3">NBRC 104970</strain>
    </source>
</reference>
<accession>A0ABQ6BUQ7</accession>
<feature type="domain" description="HD-GYP" evidence="1">
    <location>
        <begin position="317"/>
        <end position="517"/>
    </location>
</feature>
<dbReference type="SMART" id="SM00471">
    <property type="entry name" value="HDc"/>
    <property type="match status" value="1"/>
</dbReference>
<dbReference type="Pfam" id="PF13487">
    <property type="entry name" value="HD_5"/>
    <property type="match status" value="1"/>
</dbReference>
<comment type="caution">
    <text evidence="2">The sequence shown here is derived from an EMBL/GenBank/DDBJ whole genome shotgun (WGS) entry which is preliminary data.</text>
</comment>
<organism evidence="2 3">
    <name type="scientific">Chitiniphilus shinanonensis</name>
    <dbReference type="NCBI Taxonomy" id="553088"/>
    <lineage>
        <taxon>Bacteria</taxon>
        <taxon>Pseudomonadati</taxon>
        <taxon>Pseudomonadota</taxon>
        <taxon>Betaproteobacteria</taxon>
        <taxon>Neisseriales</taxon>
        <taxon>Chitinibacteraceae</taxon>
        <taxon>Chitiniphilus</taxon>
    </lineage>
</organism>
<dbReference type="SMART" id="SM00065">
    <property type="entry name" value="GAF"/>
    <property type="match status" value="1"/>
</dbReference>
<dbReference type="Pfam" id="PF01590">
    <property type="entry name" value="GAF"/>
    <property type="match status" value="1"/>
</dbReference>
<dbReference type="Gene3D" id="3.30.450.40">
    <property type="match status" value="1"/>
</dbReference>
<dbReference type="Gene3D" id="1.10.3210.10">
    <property type="entry name" value="Hypothetical protein af1432"/>
    <property type="match status" value="2"/>
</dbReference>
<dbReference type="Proteomes" id="UP001156836">
    <property type="component" value="Unassembled WGS sequence"/>
</dbReference>
<dbReference type="RefSeq" id="WP_018746800.1">
    <property type="nucleotide sequence ID" value="NZ_BSOZ01000034.1"/>
</dbReference>
<dbReference type="SUPFAM" id="SSF109604">
    <property type="entry name" value="HD-domain/PDEase-like"/>
    <property type="match status" value="2"/>
</dbReference>
<dbReference type="SUPFAM" id="SSF55781">
    <property type="entry name" value="GAF domain-like"/>
    <property type="match status" value="1"/>
</dbReference>
<dbReference type="CDD" id="cd00077">
    <property type="entry name" value="HDc"/>
    <property type="match status" value="1"/>
</dbReference>
<sequence>MAVPPHRPQLDRDALRERLEKLNAVGIALSGESDIARLTEAILMAAKELANADAGTLYIVRDGALHFEIAITDRLGRKVGGTSGVPVGLPPVPLAHPDGTPNLNNVVACAANQDRTIVIDDAYIAEGYDFSGTRAFDADLGYRSQSFLSVPMKNRQGELLGVLQLINALDDAGRIRAFDADDTHLVESLASQAAVALTNQQLIQSLKALFESFIGLINLAIDDKSPYTSRHCQRVPVLTMMLAEAAVRTRQGPLAAFDMDDTDRYALKIAGLLHDCGKITTPVHVIDKATKLHTLFDRIALIDTRFEVLRRDARIAQLEGHLDEAAYRARLAGLDDAQAFLHRCNVGGEAMSDADVARVAEIARWTWHGPQGEVPFLDDDEQENLSIRRGTLTAAERQVINHHIDVTIRMLESLPWPRRLAVVPEYAGGHHERMDGRGYPRGLTRDQMSVPARVMGIADVFEALTARDRPYKPGMQLSQALTILARMAREQHVDIDLFEVFVRERVWLDYAREFLPPEQIDEVDEAALLALAGCDGAKQTA</sequence>
<dbReference type="InterPro" id="IPR003018">
    <property type="entry name" value="GAF"/>
</dbReference>
<dbReference type="PANTHER" id="PTHR43155:SF2">
    <property type="entry name" value="CYCLIC DI-GMP PHOSPHODIESTERASE PA4108"/>
    <property type="match status" value="1"/>
</dbReference>
<evidence type="ECO:0000313" key="3">
    <source>
        <dbReference type="Proteomes" id="UP001156836"/>
    </source>
</evidence>
<keyword evidence="3" id="KW-1185">Reference proteome</keyword>
<evidence type="ECO:0000259" key="1">
    <source>
        <dbReference type="PROSITE" id="PS51832"/>
    </source>
</evidence>
<protein>
    <submittedName>
        <fullName evidence="2">HD family phosphohydrolase</fullName>
    </submittedName>
</protein>
<evidence type="ECO:0000313" key="2">
    <source>
        <dbReference type="EMBL" id="GLS05087.1"/>
    </source>
</evidence>
<dbReference type="EMBL" id="BSOZ01000034">
    <property type="protein sequence ID" value="GLS05087.1"/>
    <property type="molecule type" value="Genomic_DNA"/>
</dbReference>
<dbReference type="InterPro" id="IPR037522">
    <property type="entry name" value="HD_GYP_dom"/>
</dbReference>
<dbReference type="PANTHER" id="PTHR43155">
    <property type="entry name" value="CYCLIC DI-GMP PHOSPHODIESTERASE PA4108-RELATED"/>
    <property type="match status" value="1"/>
</dbReference>
<name>A0ABQ6BUQ7_9NEIS</name>
<proteinExistence type="predicted"/>
<dbReference type="PROSITE" id="PS51832">
    <property type="entry name" value="HD_GYP"/>
    <property type="match status" value="1"/>
</dbReference>
<dbReference type="InterPro" id="IPR003607">
    <property type="entry name" value="HD/PDEase_dom"/>
</dbReference>
<gene>
    <name evidence="2" type="ORF">GCM10007860_22370</name>
</gene>
<dbReference type="InterPro" id="IPR029016">
    <property type="entry name" value="GAF-like_dom_sf"/>
</dbReference>